<evidence type="ECO:0000256" key="7">
    <source>
        <dbReference type="ARBA" id="ARBA00022927"/>
    </source>
</evidence>
<dbReference type="AlphaFoldDB" id="A0A556ACP6"/>
<comment type="subcellular location">
    <subcellularLocation>
        <location evidence="1">Cell inner membrane</location>
        <topology evidence="1">Single-pass membrane protein</topology>
    </subcellularLocation>
</comment>
<accession>A0A556ACP6</accession>
<keyword evidence="7" id="KW-0653">Protein transport</keyword>
<feature type="domain" description="GspL cytoplasmic actin-ATPase-like" evidence="11">
    <location>
        <begin position="63"/>
        <end position="201"/>
    </location>
</feature>
<dbReference type="InterPro" id="IPR043129">
    <property type="entry name" value="ATPase_NBD"/>
</dbReference>
<feature type="domain" description="GspL periplasmic" evidence="12">
    <location>
        <begin position="286"/>
        <end position="361"/>
    </location>
</feature>
<comment type="similarity">
    <text evidence="2">Belongs to the GSP L family.</text>
</comment>
<dbReference type="InterPro" id="IPR007812">
    <property type="entry name" value="T2SS_protein-GspL"/>
</dbReference>
<dbReference type="Gene3D" id="3.30.420.380">
    <property type="match status" value="1"/>
</dbReference>
<evidence type="ECO:0000256" key="6">
    <source>
        <dbReference type="ARBA" id="ARBA00022692"/>
    </source>
</evidence>
<dbReference type="Proteomes" id="UP000318405">
    <property type="component" value="Unassembled WGS sequence"/>
</dbReference>
<dbReference type="SUPFAM" id="SSF53067">
    <property type="entry name" value="Actin-like ATPase domain"/>
    <property type="match status" value="1"/>
</dbReference>
<gene>
    <name evidence="13" type="ORF">FOZ76_22890</name>
</gene>
<keyword evidence="3" id="KW-0813">Transport</keyword>
<evidence type="ECO:0000259" key="12">
    <source>
        <dbReference type="Pfam" id="PF12693"/>
    </source>
</evidence>
<dbReference type="GO" id="GO:0015627">
    <property type="term" value="C:type II protein secretion system complex"/>
    <property type="evidence" value="ECO:0007669"/>
    <property type="project" value="InterPro"/>
</dbReference>
<dbReference type="InterPro" id="IPR025691">
    <property type="entry name" value="GspL_pp_dom"/>
</dbReference>
<evidence type="ECO:0000256" key="2">
    <source>
        <dbReference type="ARBA" id="ARBA00005318"/>
    </source>
</evidence>
<evidence type="ECO:0000313" key="14">
    <source>
        <dbReference type="Proteomes" id="UP000318405"/>
    </source>
</evidence>
<keyword evidence="9" id="KW-0472">Membrane</keyword>
<proteinExistence type="inferred from homology"/>
<keyword evidence="6" id="KW-0812">Transmembrane</keyword>
<evidence type="ECO:0000256" key="9">
    <source>
        <dbReference type="ARBA" id="ARBA00023136"/>
    </source>
</evidence>
<dbReference type="GO" id="GO:0015628">
    <property type="term" value="P:protein secretion by the type II secretion system"/>
    <property type="evidence" value="ECO:0007669"/>
    <property type="project" value="InterPro"/>
</dbReference>
<evidence type="ECO:0000256" key="3">
    <source>
        <dbReference type="ARBA" id="ARBA00022448"/>
    </source>
</evidence>
<protein>
    <recommendedName>
        <fullName evidence="15">General secretion pathway protein GspL</fullName>
    </recommendedName>
</protein>
<name>A0A556ACP6_9BURK</name>
<evidence type="ECO:0008006" key="15">
    <source>
        <dbReference type="Google" id="ProtNLM"/>
    </source>
</evidence>
<evidence type="ECO:0000256" key="1">
    <source>
        <dbReference type="ARBA" id="ARBA00004377"/>
    </source>
</evidence>
<dbReference type="Pfam" id="PF05134">
    <property type="entry name" value="T2SSL"/>
    <property type="match status" value="1"/>
</dbReference>
<dbReference type="EMBL" id="VLTJ01000039">
    <property type="protein sequence ID" value="TSH90650.1"/>
    <property type="molecule type" value="Genomic_DNA"/>
</dbReference>
<keyword evidence="8" id="KW-1133">Transmembrane helix</keyword>
<organism evidence="13 14">
    <name type="scientific">Verticiella sediminum</name>
    <dbReference type="NCBI Taxonomy" id="1247510"/>
    <lineage>
        <taxon>Bacteria</taxon>
        <taxon>Pseudomonadati</taxon>
        <taxon>Pseudomonadota</taxon>
        <taxon>Betaproteobacteria</taxon>
        <taxon>Burkholderiales</taxon>
        <taxon>Alcaligenaceae</taxon>
        <taxon>Verticiella</taxon>
    </lineage>
</organism>
<dbReference type="OrthoDB" id="7022366at2"/>
<sequence length="459" mass="47985">MVSGKRRGYARARRRGHRSAPATRCGTIARNRLDPRIALKATLRLQLPRLAELAPQVPLRFALVQQGQAVRSGELTMAQLAATLPPVPAAAILHPADANLAAVVLPPLPAHRMASAVAGAAEPLLLGDSEPYALAHGARAANGATPIAWADRSALARAWALLADAGLPVQALVPAPLALPLPEDGELVLAVQDHVLLARAGRDAGSALVLPDDARAAAANAMAWLRLTWQRQPQAQPVWLGAVPSWYAQPGPDAPAPRVLPADAGWGASLPAWSLALPALRPRRMQASTWRRPLAWAAAAAALWLLGLNLHAARLSREADAVRAQMAAAVRAAFPDIPVVLDPLRQATQRRDALLAAVGDRVADDVVTLALAGARLLPAGAQVDRLHYEDGVLAVSTVGDVGARALDPDTAARARDLDLEIEQRDGTWLLRPRVLGAGIGADTGVLAPRAGLGPNGGAR</sequence>
<evidence type="ECO:0000256" key="5">
    <source>
        <dbReference type="ARBA" id="ARBA00022519"/>
    </source>
</evidence>
<feature type="compositionally biased region" description="Basic residues" evidence="10">
    <location>
        <begin position="1"/>
        <end position="18"/>
    </location>
</feature>
<dbReference type="InterPro" id="IPR024230">
    <property type="entry name" value="GspL_cyto_dom"/>
</dbReference>
<dbReference type="Pfam" id="PF12693">
    <property type="entry name" value="GspL_C"/>
    <property type="match status" value="1"/>
</dbReference>
<evidence type="ECO:0000259" key="11">
    <source>
        <dbReference type="Pfam" id="PF05134"/>
    </source>
</evidence>
<evidence type="ECO:0000313" key="13">
    <source>
        <dbReference type="EMBL" id="TSH90650.1"/>
    </source>
</evidence>
<dbReference type="GO" id="GO:0005886">
    <property type="term" value="C:plasma membrane"/>
    <property type="evidence" value="ECO:0007669"/>
    <property type="project" value="UniProtKB-SubCell"/>
</dbReference>
<feature type="region of interest" description="Disordered" evidence="10">
    <location>
        <begin position="1"/>
        <end position="22"/>
    </location>
</feature>
<dbReference type="NCBIfam" id="TIGR01709">
    <property type="entry name" value="typeII_sec_gspL"/>
    <property type="match status" value="1"/>
</dbReference>
<evidence type="ECO:0000256" key="4">
    <source>
        <dbReference type="ARBA" id="ARBA00022475"/>
    </source>
</evidence>
<evidence type="ECO:0000256" key="8">
    <source>
        <dbReference type="ARBA" id="ARBA00022989"/>
    </source>
</evidence>
<evidence type="ECO:0000256" key="10">
    <source>
        <dbReference type="SAM" id="MobiDB-lite"/>
    </source>
</evidence>
<comment type="caution">
    <text evidence="13">The sequence shown here is derived from an EMBL/GenBank/DDBJ whole genome shotgun (WGS) entry which is preliminary data.</text>
</comment>
<reference evidence="13 14" key="1">
    <citation type="submission" date="2019-07" db="EMBL/GenBank/DDBJ databases">
        <title>Qingshengfaniella alkalisoli gen. nov., sp. nov., isolated from saline soil.</title>
        <authorList>
            <person name="Xu L."/>
            <person name="Huang X.-X."/>
            <person name="Sun J.-Q."/>
        </authorList>
    </citation>
    <scope>NUCLEOTIDE SEQUENCE [LARGE SCALE GENOMIC DNA]</scope>
    <source>
        <strain evidence="13 14">DSM 27279</strain>
    </source>
</reference>
<keyword evidence="14" id="KW-1185">Reference proteome</keyword>
<keyword evidence="5" id="KW-0997">Cell inner membrane</keyword>
<keyword evidence="4" id="KW-1003">Cell membrane</keyword>
<dbReference type="GO" id="GO:0009276">
    <property type="term" value="C:Gram-negative-bacterium-type cell wall"/>
    <property type="evidence" value="ECO:0007669"/>
    <property type="project" value="InterPro"/>
</dbReference>